<dbReference type="SUPFAM" id="SSF52833">
    <property type="entry name" value="Thioredoxin-like"/>
    <property type="match status" value="1"/>
</dbReference>
<name>A0A4P9K8L1_9GAMM</name>
<dbReference type="PANTHER" id="PTHR42852">
    <property type="entry name" value="THIOL:DISULFIDE INTERCHANGE PROTEIN DSBE"/>
    <property type="match status" value="1"/>
</dbReference>
<sequence>MTNSNQSNAPSDESKTGFWQKNWVKNSLTVAVFIVLYLAMRPFMQGDVIEGKAPIMQLTSINGEPIDLQQLSMQGQPVLVHFWATWCPICSVAHDDIESIAEDYAVINIASQSADDEQLMAYAAENNMNPALIVNDLDGQWMSTFGAKAVPADFIIDGQGNIRFVEVGFTTEIGLRLRLWLAGF</sequence>
<dbReference type="InterPro" id="IPR036249">
    <property type="entry name" value="Thioredoxin-like_sf"/>
</dbReference>
<dbReference type="InterPro" id="IPR000866">
    <property type="entry name" value="AhpC/TSA"/>
</dbReference>
<accession>A0A4P9K8L1</accession>
<dbReference type="PROSITE" id="PS51352">
    <property type="entry name" value="THIOREDOXIN_2"/>
    <property type="match status" value="1"/>
</dbReference>
<dbReference type="KEGG" id="thig:FE785_09240"/>
<feature type="domain" description="Thioredoxin" evidence="1">
    <location>
        <begin position="47"/>
        <end position="184"/>
    </location>
</feature>
<dbReference type="GO" id="GO:0016209">
    <property type="term" value="F:antioxidant activity"/>
    <property type="evidence" value="ECO:0007669"/>
    <property type="project" value="InterPro"/>
</dbReference>
<dbReference type="Pfam" id="PF00578">
    <property type="entry name" value="AhpC-TSA"/>
    <property type="match status" value="1"/>
</dbReference>
<protein>
    <submittedName>
        <fullName evidence="2">Redoxin domain-containing protein</fullName>
    </submittedName>
</protein>
<evidence type="ECO:0000313" key="2">
    <source>
        <dbReference type="EMBL" id="QCU90800.1"/>
    </source>
</evidence>
<dbReference type="InterPro" id="IPR050553">
    <property type="entry name" value="Thioredoxin_ResA/DsbE_sf"/>
</dbReference>
<evidence type="ECO:0000313" key="3">
    <source>
        <dbReference type="Proteomes" id="UP000304864"/>
    </source>
</evidence>
<dbReference type="EMBL" id="CP040602">
    <property type="protein sequence ID" value="QCU90800.1"/>
    <property type="molecule type" value="Genomic_DNA"/>
</dbReference>
<dbReference type="Gene3D" id="3.40.30.10">
    <property type="entry name" value="Glutaredoxin"/>
    <property type="match status" value="1"/>
</dbReference>
<dbReference type="GO" id="GO:0016491">
    <property type="term" value="F:oxidoreductase activity"/>
    <property type="evidence" value="ECO:0007669"/>
    <property type="project" value="InterPro"/>
</dbReference>
<organism evidence="2 3">
    <name type="scientific">Thiomicrorhabdus sediminis</name>
    <dbReference type="NCBI Taxonomy" id="2580412"/>
    <lineage>
        <taxon>Bacteria</taxon>
        <taxon>Pseudomonadati</taxon>
        <taxon>Pseudomonadota</taxon>
        <taxon>Gammaproteobacteria</taxon>
        <taxon>Thiotrichales</taxon>
        <taxon>Piscirickettsiaceae</taxon>
        <taxon>Thiomicrorhabdus</taxon>
    </lineage>
</organism>
<dbReference type="OrthoDB" id="9799347at2"/>
<evidence type="ECO:0000259" key="1">
    <source>
        <dbReference type="PROSITE" id="PS51352"/>
    </source>
</evidence>
<keyword evidence="3" id="KW-1185">Reference proteome</keyword>
<dbReference type="PANTHER" id="PTHR42852:SF17">
    <property type="entry name" value="THIOREDOXIN-LIKE PROTEIN HI_1115"/>
    <property type="match status" value="1"/>
</dbReference>
<dbReference type="AlphaFoldDB" id="A0A4P9K8L1"/>
<gene>
    <name evidence="2" type="ORF">FE785_09240</name>
</gene>
<dbReference type="RefSeq" id="WP_138565474.1">
    <property type="nucleotide sequence ID" value="NZ_CP040602.1"/>
</dbReference>
<dbReference type="InterPro" id="IPR013766">
    <property type="entry name" value="Thioredoxin_domain"/>
</dbReference>
<reference evidence="2 3" key="1">
    <citation type="submission" date="2019-05" db="EMBL/GenBank/DDBJ databases">
        <title>Thiomicrorhabdus sediminis sp. nov, a novel sulfur-oxidizing bacterium isolated from coastal sediment.</title>
        <authorList>
            <person name="Liu X."/>
        </authorList>
    </citation>
    <scope>NUCLEOTIDE SEQUENCE [LARGE SCALE GENOMIC DNA]</scope>
    <source>
        <strain evidence="2 3">G1</strain>
    </source>
</reference>
<dbReference type="Proteomes" id="UP000304864">
    <property type="component" value="Chromosome"/>
</dbReference>
<proteinExistence type="predicted"/>